<dbReference type="Proteomes" id="UP000037069">
    <property type="component" value="Unassembled WGS sequence"/>
</dbReference>
<dbReference type="AlphaFoldDB" id="A0A0L0BWQ6"/>
<name>A0A0L0BWQ6_LUCCU</name>
<organism evidence="1 2">
    <name type="scientific">Lucilia cuprina</name>
    <name type="common">Green bottle fly</name>
    <name type="synonym">Australian sheep blowfly</name>
    <dbReference type="NCBI Taxonomy" id="7375"/>
    <lineage>
        <taxon>Eukaryota</taxon>
        <taxon>Metazoa</taxon>
        <taxon>Ecdysozoa</taxon>
        <taxon>Arthropoda</taxon>
        <taxon>Hexapoda</taxon>
        <taxon>Insecta</taxon>
        <taxon>Pterygota</taxon>
        <taxon>Neoptera</taxon>
        <taxon>Endopterygota</taxon>
        <taxon>Diptera</taxon>
        <taxon>Brachycera</taxon>
        <taxon>Muscomorpha</taxon>
        <taxon>Oestroidea</taxon>
        <taxon>Calliphoridae</taxon>
        <taxon>Luciliinae</taxon>
        <taxon>Lucilia</taxon>
    </lineage>
</organism>
<comment type="caution">
    <text evidence="1">The sequence shown here is derived from an EMBL/GenBank/DDBJ whole genome shotgun (WGS) entry which is preliminary data.</text>
</comment>
<gene>
    <name evidence="1" type="ORF">FF38_01238</name>
</gene>
<evidence type="ECO:0000313" key="2">
    <source>
        <dbReference type="Proteomes" id="UP000037069"/>
    </source>
</evidence>
<accession>A0A0L0BWQ6</accession>
<keyword evidence="2" id="KW-1185">Reference proteome</keyword>
<dbReference type="OrthoDB" id="10045324at2759"/>
<dbReference type="EMBL" id="JRES01001230">
    <property type="protein sequence ID" value="KNC24446.1"/>
    <property type="molecule type" value="Genomic_DNA"/>
</dbReference>
<reference evidence="1 2" key="1">
    <citation type="journal article" date="2015" name="Nat. Commun.">
        <title>Lucilia cuprina genome unlocks parasitic fly biology to underpin future interventions.</title>
        <authorList>
            <person name="Anstead C.A."/>
            <person name="Korhonen P.K."/>
            <person name="Young N.D."/>
            <person name="Hall R.S."/>
            <person name="Jex A.R."/>
            <person name="Murali S.C."/>
            <person name="Hughes D.S."/>
            <person name="Lee S.F."/>
            <person name="Perry T."/>
            <person name="Stroehlein A.J."/>
            <person name="Ansell B.R."/>
            <person name="Breugelmans B."/>
            <person name="Hofmann A."/>
            <person name="Qu J."/>
            <person name="Dugan S."/>
            <person name="Lee S.L."/>
            <person name="Chao H."/>
            <person name="Dinh H."/>
            <person name="Han Y."/>
            <person name="Doddapaneni H.V."/>
            <person name="Worley K.C."/>
            <person name="Muzny D.M."/>
            <person name="Ioannidis P."/>
            <person name="Waterhouse R.M."/>
            <person name="Zdobnov E.M."/>
            <person name="James P.J."/>
            <person name="Bagnall N.H."/>
            <person name="Kotze A.C."/>
            <person name="Gibbs R.A."/>
            <person name="Richards S."/>
            <person name="Batterham P."/>
            <person name="Gasser R.B."/>
        </authorList>
    </citation>
    <scope>NUCLEOTIDE SEQUENCE [LARGE SCALE GENOMIC DNA]</scope>
    <source>
        <strain evidence="1 2">LS</strain>
        <tissue evidence="1">Full body</tissue>
    </source>
</reference>
<protein>
    <submittedName>
        <fullName evidence="1">Uncharacterized protein</fullName>
    </submittedName>
</protein>
<evidence type="ECO:0000313" key="1">
    <source>
        <dbReference type="EMBL" id="KNC24446.1"/>
    </source>
</evidence>
<sequence length="269" mass="30217">MNTLKNYFFNIDNGDGVVADGAAGVVTYDAAEVTTSSDDEDFNEESFIKDAANNHAVKYQNLLQRNKAAKLIAKIMLTEPSLKTEYFPHPHTGANIAENITNTIKYFKLEDKSFFAISDGGSNIISGLRIANIERHECMAHSLHRFLMHDIVDNPEFVAVKTIICKLKQSYRKLSFLSEELTNIQNVSQQDNIIQILLESNEIAETCILEEQFDITIDDSINIDALPKNLTPPPTMYPKYLNSLHPNLDLLTFMVNPALSKQFATSVKI</sequence>
<proteinExistence type="predicted"/>